<sequence length="278" mass="33665">MDTSLEIYPKILDELNTYFESSIIHHPMTKHHINNFHEEKASSLIEIMLLYNLSDNLSLRKFNTFFNKKEQIKIGNPFLDNLLKNYIEHNIKFNIINLFTEIFINNIIKRKSYTENRKNRSYLIRRDHKYLLATFLPKNKENEMKISYLCDIVNFKKYKGKSIIDIIEIDPLFIINEIISNNEFIIHEFIFLHPNLNPYKELRNEAIYINRLKILDFFDITYCEKYTFESVQELYKKAKKRQNNDRFYFSKINYHTKSNKFINDAFDGDIDAYNSWND</sequence>
<accession>A0A161SL45</accession>
<keyword evidence="2" id="KW-1185">Reference proteome</keyword>
<evidence type="ECO:0000313" key="2">
    <source>
        <dbReference type="Proteomes" id="UP000076630"/>
    </source>
</evidence>
<evidence type="ECO:0000313" key="1">
    <source>
        <dbReference type="EMBL" id="KZE82885.1"/>
    </source>
</evidence>
<organism evidence="1 2">
    <name type="scientific">Myroides marinus</name>
    <dbReference type="NCBI Taxonomy" id="703342"/>
    <lineage>
        <taxon>Bacteria</taxon>
        <taxon>Pseudomonadati</taxon>
        <taxon>Bacteroidota</taxon>
        <taxon>Flavobacteriia</taxon>
        <taxon>Flavobacteriales</taxon>
        <taxon>Flavobacteriaceae</taxon>
        <taxon>Myroides</taxon>
    </lineage>
</organism>
<dbReference type="EMBL" id="LQNU01000041">
    <property type="protein sequence ID" value="KZE82885.1"/>
    <property type="molecule type" value="Genomic_DNA"/>
</dbReference>
<dbReference type="Proteomes" id="UP000076630">
    <property type="component" value="Unassembled WGS sequence"/>
</dbReference>
<reference evidence="1 2" key="1">
    <citation type="submission" date="2016-01" db="EMBL/GenBank/DDBJ databases">
        <title>Whole genome sequencing of Myroides marinus L41.</title>
        <authorList>
            <person name="Hong K.W."/>
        </authorList>
    </citation>
    <scope>NUCLEOTIDE SEQUENCE [LARGE SCALE GENOMIC DNA]</scope>
    <source>
        <strain evidence="1 2">L41</strain>
    </source>
</reference>
<dbReference type="RefSeq" id="WP_038986922.1">
    <property type="nucleotide sequence ID" value="NZ_JWJO01000037.1"/>
</dbReference>
<gene>
    <name evidence="1" type="ORF">AV926_04875</name>
</gene>
<proteinExistence type="predicted"/>
<protein>
    <submittedName>
        <fullName evidence="1">Uncharacterized protein</fullName>
    </submittedName>
</protein>
<dbReference type="AlphaFoldDB" id="A0A161SL45"/>
<comment type="caution">
    <text evidence="1">The sequence shown here is derived from an EMBL/GenBank/DDBJ whole genome shotgun (WGS) entry which is preliminary data.</text>
</comment>
<name>A0A161SL45_9FLAO</name>